<proteinExistence type="predicted"/>
<keyword evidence="2" id="KW-1185">Reference proteome</keyword>
<dbReference type="Proteomes" id="UP000551758">
    <property type="component" value="Unassembled WGS sequence"/>
</dbReference>
<comment type="caution">
    <text evidence="1">The sequence shown here is derived from an EMBL/GenBank/DDBJ whole genome shotgun (WGS) entry which is preliminary data.</text>
</comment>
<organism evidence="1 2">
    <name type="scientific">Diceros bicornis minor</name>
    <name type="common">South-central black rhinoceros</name>
    <dbReference type="NCBI Taxonomy" id="77932"/>
    <lineage>
        <taxon>Eukaryota</taxon>
        <taxon>Metazoa</taxon>
        <taxon>Chordata</taxon>
        <taxon>Craniata</taxon>
        <taxon>Vertebrata</taxon>
        <taxon>Euteleostomi</taxon>
        <taxon>Mammalia</taxon>
        <taxon>Eutheria</taxon>
        <taxon>Laurasiatheria</taxon>
        <taxon>Perissodactyla</taxon>
        <taxon>Rhinocerotidae</taxon>
        <taxon>Diceros</taxon>
    </lineage>
</organism>
<dbReference type="EMBL" id="JACDTQ010000172">
    <property type="protein sequence ID" value="KAF5928815.1"/>
    <property type="molecule type" value="Genomic_DNA"/>
</dbReference>
<name>A0A7J7FL77_DICBM</name>
<gene>
    <name evidence="1" type="ORF">HPG69_012386</name>
</gene>
<dbReference type="AlphaFoldDB" id="A0A7J7FL77"/>
<protein>
    <submittedName>
        <fullName evidence="1">Uncharacterized protein</fullName>
    </submittedName>
</protein>
<evidence type="ECO:0000313" key="2">
    <source>
        <dbReference type="Proteomes" id="UP000551758"/>
    </source>
</evidence>
<sequence>MSQKNVKKHQVSDWGEILQGDPIVPSWKNRQQNVLKHTQNLASEFLYYVNYDPGLRCER</sequence>
<reference evidence="1 2" key="1">
    <citation type="journal article" date="2020" name="Mol. Biol. Evol.">
        <title>Interspecific Gene Flow and the Evolution of Specialization in Black and White Rhinoceros.</title>
        <authorList>
            <person name="Moodley Y."/>
            <person name="Westbury M.V."/>
            <person name="Russo I.M."/>
            <person name="Gopalakrishnan S."/>
            <person name="Rakotoarivelo A."/>
            <person name="Olsen R.A."/>
            <person name="Prost S."/>
            <person name="Tunstall T."/>
            <person name="Ryder O.A."/>
            <person name="Dalen L."/>
            <person name="Bruford M.W."/>
        </authorList>
    </citation>
    <scope>NUCLEOTIDE SEQUENCE [LARGE SCALE GENOMIC DNA]</scope>
    <source>
        <strain evidence="1">SBR-YM</strain>
        <tissue evidence="1">Skin</tissue>
    </source>
</reference>
<accession>A0A7J7FL77</accession>
<evidence type="ECO:0000313" key="1">
    <source>
        <dbReference type="EMBL" id="KAF5928815.1"/>
    </source>
</evidence>